<dbReference type="AlphaFoldDB" id="A0A1Q6DSA8"/>
<dbReference type="FunCoup" id="A0A1Q6DSA8">
    <property type="interactions" value="106"/>
</dbReference>
<evidence type="ECO:0000256" key="1">
    <source>
        <dbReference type="ARBA" id="ARBA00001633"/>
    </source>
</evidence>
<evidence type="ECO:0000256" key="6">
    <source>
        <dbReference type="ARBA" id="ARBA00022822"/>
    </source>
</evidence>
<dbReference type="InterPro" id="IPR045186">
    <property type="entry name" value="Indole-3-glycerol_P_synth"/>
</dbReference>
<keyword evidence="8" id="KW-0456">Lyase</keyword>
<dbReference type="InterPro" id="IPR013798">
    <property type="entry name" value="Indole-3-glycerol_P_synth_dom"/>
</dbReference>
<gene>
    <name evidence="10" type="ORF">BTN85_1904</name>
</gene>
<organism evidence="10 11">
    <name type="scientific">Methanohalarchaeum thermophilum</name>
    <dbReference type="NCBI Taxonomy" id="1903181"/>
    <lineage>
        <taxon>Archaea</taxon>
        <taxon>Methanobacteriati</taxon>
        <taxon>Methanobacteriota</taxon>
        <taxon>Methanonatronarchaeia</taxon>
        <taxon>Methanonatronarchaeales</taxon>
        <taxon>Methanonatronarchaeaceae</taxon>
        <taxon>Candidatus Methanohalarchaeum</taxon>
    </lineage>
</organism>
<dbReference type="EC" id="4.1.1.48" evidence="3"/>
<sequence>MLKEILVKKKAQEDLSNEPKLIKNKYKSNSLKKALEKRENALIGEIKFKSPSEGKIIEEELENLVRKMEKLNSLSILTESNYFNGSIDYLDRVKEIYKKPVLRKDFIYDKRQLYQTKRHKADAVLLITSILGEKLTEFVQLSNKLKLDPLVEVKTKKELDLALKTKTKLIGINNRNLETLGINLERTKKLSQYIPEEITTVSESGIKDIKDIKELEDYCDAFLIGTAFMKSNNLEKKVDKFLCA</sequence>
<dbReference type="SUPFAM" id="SSF51366">
    <property type="entry name" value="Ribulose-phoshate binding barrel"/>
    <property type="match status" value="1"/>
</dbReference>
<dbReference type="InterPro" id="IPR013785">
    <property type="entry name" value="Aldolase_TIM"/>
</dbReference>
<dbReference type="GO" id="GO:0004425">
    <property type="term" value="F:indole-3-glycerol-phosphate synthase activity"/>
    <property type="evidence" value="ECO:0007669"/>
    <property type="project" value="UniProtKB-EC"/>
</dbReference>
<dbReference type="InterPro" id="IPR011060">
    <property type="entry name" value="RibuloseP-bd_barrel"/>
</dbReference>
<evidence type="ECO:0000256" key="3">
    <source>
        <dbReference type="ARBA" id="ARBA00012362"/>
    </source>
</evidence>
<dbReference type="STRING" id="1903181.BTN85_1904"/>
<dbReference type="PANTHER" id="PTHR22854">
    <property type="entry name" value="TRYPTOPHAN BIOSYNTHESIS PROTEIN"/>
    <property type="match status" value="1"/>
</dbReference>
<dbReference type="InParanoid" id="A0A1Q6DSA8"/>
<keyword evidence="11" id="KW-1185">Reference proteome</keyword>
<evidence type="ECO:0000313" key="10">
    <source>
        <dbReference type="EMBL" id="OKY77256.1"/>
    </source>
</evidence>
<evidence type="ECO:0000259" key="9">
    <source>
        <dbReference type="Pfam" id="PF00218"/>
    </source>
</evidence>
<evidence type="ECO:0000256" key="8">
    <source>
        <dbReference type="ARBA" id="ARBA00023239"/>
    </source>
</evidence>
<reference evidence="10" key="1">
    <citation type="submission" date="2016-12" db="EMBL/GenBank/DDBJ databases">
        <title>Discovery of methanogenic haloarchaea.</title>
        <authorList>
            <person name="Sorokin D.Y."/>
            <person name="Makarova K.S."/>
            <person name="Abbas B."/>
            <person name="Ferrer M."/>
            <person name="Golyshin P.N."/>
        </authorList>
    </citation>
    <scope>NUCLEOTIDE SEQUENCE [LARGE SCALE GENOMIC DNA]</scope>
    <source>
        <strain evidence="10">HMET1</strain>
    </source>
</reference>
<evidence type="ECO:0000256" key="5">
    <source>
        <dbReference type="ARBA" id="ARBA00022793"/>
    </source>
</evidence>
<dbReference type="Proteomes" id="UP000185744">
    <property type="component" value="Unassembled WGS sequence"/>
</dbReference>
<keyword evidence="4" id="KW-0028">Amino-acid biosynthesis</keyword>
<dbReference type="CDD" id="cd00331">
    <property type="entry name" value="IGPS"/>
    <property type="match status" value="1"/>
</dbReference>
<name>A0A1Q6DSA8_METT1</name>
<accession>A0A1Q6DSA8</accession>
<proteinExistence type="predicted"/>
<keyword evidence="6" id="KW-0822">Tryptophan biosynthesis</keyword>
<evidence type="ECO:0000256" key="4">
    <source>
        <dbReference type="ARBA" id="ARBA00022605"/>
    </source>
</evidence>
<dbReference type="EMBL" id="MSDW01000002">
    <property type="protein sequence ID" value="OKY77256.1"/>
    <property type="molecule type" value="Genomic_DNA"/>
</dbReference>
<comment type="caution">
    <text evidence="10">The sequence shown here is derived from an EMBL/GenBank/DDBJ whole genome shotgun (WGS) entry which is preliminary data.</text>
</comment>
<dbReference type="GO" id="GO:0004640">
    <property type="term" value="F:phosphoribosylanthranilate isomerase activity"/>
    <property type="evidence" value="ECO:0007669"/>
    <property type="project" value="TreeGrafter"/>
</dbReference>
<evidence type="ECO:0000256" key="2">
    <source>
        <dbReference type="ARBA" id="ARBA00004696"/>
    </source>
</evidence>
<evidence type="ECO:0000313" key="11">
    <source>
        <dbReference type="Proteomes" id="UP000185744"/>
    </source>
</evidence>
<feature type="domain" description="Indole-3-glycerol phosphate synthase" evidence="9">
    <location>
        <begin position="7"/>
        <end position="240"/>
    </location>
</feature>
<comment type="pathway">
    <text evidence="2">Amino-acid biosynthesis; L-tryptophan biosynthesis; L-tryptophan from chorismate: step 4/5.</text>
</comment>
<dbReference type="Pfam" id="PF00218">
    <property type="entry name" value="IGPS"/>
    <property type="match status" value="1"/>
</dbReference>
<keyword evidence="7" id="KW-0057">Aromatic amino acid biosynthesis</keyword>
<dbReference type="Gene3D" id="3.20.20.70">
    <property type="entry name" value="Aldolase class I"/>
    <property type="match status" value="1"/>
</dbReference>
<dbReference type="UniPathway" id="UPA00035">
    <property type="reaction ID" value="UER00043"/>
</dbReference>
<comment type="catalytic activity">
    <reaction evidence="1">
        <text>1-(2-carboxyphenylamino)-1-deoxy-D-ribulose 5-phosphate + H(+) = (1S,2R)-1-C-(indol-3-yl)glycerol 3-phosphate + CO2 + H2O</text>
        <dbReference type="Rhea" id="RHEA:23476"/>
        <dbReference type="ChEBI" id="CHEBI:15377"/>
        <dbReference type="ChEBI" id="CHEBI:15378"/>
        <dbReference type="ChEBI" id="CHEBI:16526"/>
        <dbReference type="ChEBI" id="CHEBI:58613"/>
        <dbReference type="ChEBI" id="CHEBI:58866"/>
        <dbReference type="EC" id="4.1.1.48"/>
    </reaction>
</comment>
<evidence type="ECO:0000256" key="7">
    <source>
        <dbReference type="ARBA" id="ARBA00023141"/>
    </source>
</evidence>
<keyword evidence="5" id="KW-0210">Decarboxylase</keyword>
<protein>
    <recommendedName>
        <fullName evidence="3">indole-3-glycerol-phosphate synthase</fullName>
        <ecNumber evidence="3">4.1.1.48</ecNumber>
    </recommendedName>
</protein>
<dbReference type="PANTHER" id="PTHR22854:SF2">
    <property type="entry name" value="INDOLE-3-GLYCEROL-PHOSPHATE SYNTHASE"/>
    <property type="match status" value="1"/>
</dbReference>
<dbReference type="GO" id="GO:0000162">
    <property type="term" value="P:L-tryptophan biosynthetic process"/>
    <property type="evidence" value="ECO:0007669"/>
    <property type="project" value="UniProtKB-UniPathway"/>
</dbReference>